<protein>
    <submittedName>
        <fullName evidence="2">Uncharacterized protein</fullName>
    </submittedName>
</protein>
<name>A0ABD3NG64_9STRA</name>
<dbReference type="AlphaFoldDB" id="A0ABD3NG64"/>
<organism evidence="2 3">
    <name type="scientific">Stephanodiscus triporus</name>
    <dbReference type="NCBI Taxonomy" id="2934178"/>
    <lineage>
        <taxon>Eukaryota</taxon>
        <taxon>Sar</taxon>
        <taxon>Stramenopiles</taxon>
        <taxon>Ochrophyta</taxon>
        <taxon>Bacillariophyta</taxon>
        <taxon>Coscinodiscophyceae</taxon>
        <taxon>Thalassiosirophycidae</taxon>
        <taxon>Stephanodiscales</taxon>
        <taxon>Stephanodiscaceae</taxon>
        <taxon>Stephanodiscus</taxon>
    </lineage>
</organism>
<evidence type="ECO:0000313" key="3">
    <source>
        <dbReference type="Proteomes" id="UP001530315"/>
    </source>
</evidence>
<dbReference type="Proteomes" id="UP001530315">
    <property type="component" value="Unassembled WGS sequence"/>
</dbReference>
<feature type="region of interest" description="Disordered" evidence="1">
    <location>
        <begin position="1"/>
        <end position="21"/>
    </location>
</feature>
<dbReference type="EMBL" id="JALLAZ020001440">
    <property type="protein sequence ID" value="KAL3774940.1"/>
    <property type="molecule type" value="Genomic_DNA"/>
</dbReference>
<gene>
    <name evidence="2" type="ORF">ACHAW5_001302</name>
</gene>
<proteinExistence type="predicted"/>
<feature type="compositionally biased region" description="Basic and acidic residues" evidence="1">
    <location>
        <begin position="1"/>
        <end position="13"/>
    </location>
</feature>
<sequence length="119" mass="12720">MKKGRSEDSGHDIDEAESSLSVPMWMVAERPSVSRNELKSVAVVFIDLNATSRANRVRAAGQGDNGIARDESAPVEILSLQQGVRHLTRSDDGATKASTTAVATNSMSAILMSVFAFIQ</sequence>
<keyword evidence="3" id="KW-1185">Reference proteome</keyword>
<accession>A0ABD3NG64</accession>
<comment type="caution">
    <text evidence="2">The sequence shown here is derived from an EMBL/GenBank/DDBJ whole genome shotgun (WGS) entry which is preliminary data.</text>
</comment>
<evidence type="ECO:0000313" key="2">
    <source>
        <dbReference type="EMBL" id="KAL3774940.1"/>
    </source>
</evidence>
<reference evidence="2 3" key="1">
    <citation type="submission" date="2024-10" db="EMBL/GenBank/DDBJ databases">
        <title>Updated reference genomes for cyclostephanoid diatoms.</title>
        <authorList>
            <person name="Roberts W.R."/>
            <person name="Alverson A.J."/>
        </authorList>
    </citation>
    <scope>NUCLEOTIDE SEQUENCE [LARGE SCALE GENOMIC DNA]</scope>
    <source>
        <strain evidence="2 3">AJA276-08</strain>
    </source>
</reference>
<evidence type="ECO:0000256" key="1">
    <source>
        <dbReference type="SAM" id="MobiDB-lite"/>
    </source>
</evidence>